<dbReference type="InterPro" id="IPR012462">
    <property type="entry name" value="UFSP1/2_DUB_cat"/>
</dbReference>
<dbReference type="PANTHER" id="PTHR48153:SF3">
    <property type="entry name" value="INACTIVE UFM1-SPECIFIC PROTEASE 1"/>
    <property type="match status" value="1"/>
</dbReference>
<keyword evidence="2" id="KW-0378">Hydrolase</keyword>
<sequence length="180" mass="20567">MSVPKYPLLKNVHSYLKHPSNEDVYLTKYNYYYHHYICDGFNDVGWGCGYRTLQSICSMIIMTNEIEVSVPSIKQIQEILCKIGDKETSFMNSREWTGAIETCYVIDELFNIPSYLHHISNSERISTKRNEIVNYFRDHGGVIAMGGDQDAASKLIAGVSVSKDEELSLLVVKFQKVPKI</sequence>
<dbReference type="InterPro" id="IPR038765">
    <property type="entry name" value="Papain-like_cys_pep_sf"/>
</dbReference>
<organism evidence="4 5">
    <name type="scientific">Clunio marinus</name>
    <dbReference type="NCBI Taxonomy" id="568069"/>
    <lineage>
        <taxon>Eukaryota</taxon>
        <taxon>Metazoa</taxon>
        <taxon>Ecdysozoa</taxon>
        <taxon>Arthropoda</taxon>
        <taxon>Hexapoda</taxon>
        <taxon>Insecta</taxon>
        <taxon>Pterygota</taxon>
        <taxon>Neoptera</taxon>
        <taxon>Endopterygota</taxon>
        <taxon>Diptera</taxon>
        <taxon>Nematocera</taxon>
        <taxon>Chironomoidea</taxon>
        <taxon>Chironomidae</taxon>
        <taxon>Clunio</taxon>
    </lineage>
</organism>
<evidence type="ECO:0000259" key="3">
    <source>
        <dbReference type="Pfam" id="PF07910"/>
    </source>
</evidence>
<proteinExistence type="inferred from homology"/>
<keyword evidence="5" id="KW-1185">Reference proteome</keyword>
<dbReference type="GO" id="GO:0071567">
    <property type="term" value="F:deUFMylase activity"/>
    <property type="evidence" value="ECO:0007669"/>
    <property type="project" value="TreeGrafter"/>
</dbReference>
<dbReference type="AlphaFoldDB" id="A0A1J1IIG3"/>
<dbReference type="Pfam" id="PF07910">
    <property type="entry name" value="Peptidase_C78"/>
    <property type="match status" value="1"/>
</dbReference>
<evidence type="ECO:0000313" key="4">
    <source>
        <dbReference type="EMBL" id="CRK98249.1"/>
    </source>
</evidence>
<dbReference type="EMBL" id="CVRI01000047">
    <property type="protein sequence ID" value="CRK98249.1"/>
    <property type="molecule type" value="Genomic_DNA"/>
</dbReference>
<evidence type="ECO:0000256" key="1">
    <source>
        <dbReference type="ARBA" id="ARBA00008552"/>
    </source>
</evidence>
<protein>
    <submittedName>
        <fullName evidence="4">CLUMA_CG011611, isoform A</fullName>
    </submittedName>
</protein>
<feature type="domain" description="UFSP1/2/DUB catalytic" evidence="3">
    <location>
        <begin position="24"/>
        <end position="172"/>
    </location>
</feature>
<name>A0A1J1IIG3_9DIPT</name>
<dbReference type="PANTHER" id="PTHR48153">
    <property type="entry name" value="UFM1-SPECIFIC PROTEASE 2"/>
    <property type="match status" value="1"/>
</dbReference>
<dbReference type="Proteomes" id="UP000183832">
    <property type="component" value="Unassembled WGS sequence"/>
</dbReference>
<comment type="similarity">
    <text evidence="1">Belongs to the peptidase C78 family.</text>
</comment>
<dbReference type="Gene3D" id="3.90.70.130">
    <property type="match status" value="1"/>
</dbReference>
<dbReference type="STRING" id="568069.A0A1J1IIG3"/>
<accession>A0A1J1IIG3</accession>
<evidence type="ECO:0000256" key="2">
    <source>
        <dbReference type="ARBA" id="ARBA00022801"/>
    </source>
</evidence>
<dbReference type="SUPFAM" id="SSF54001">
    <property type="entry name" value="Cysteine proteinases"/>
    <property type="match status" value="1"/>
</dbReference>
<gene>
    <name evidence="4" type="ORF">CLUMA_CG011611</name>
</gene>
<dbReference type="OrthoDB" id="417506at2759"/>
<evidence type="ECO:0000313" key="5">
    <source>
        <dbReference type="Proteomes" id="UP000183832"/>
    </source>
</evidence>
<reference evidence="4 5" key="1">
    <citation type="submission" date="2015-04" db="EMBL/GenBank/DDBJ databases">
        <authorList>
            <person name="Syromyatnikov M.Y."/>
            <person name="Popov V.N."/>
        </authorList>
    </citation>
    <scope>NUCLEOTIDE SEQUENCE [LARGE SCALE GENOMIC DNA]</scope>
</reference>